<protein>
    <submittedName>
        <fullName evidence="4">4-aminobutyrate aminotransferase-like enzyme</fullName>
    </submittedName>
</protein>
<gene>
    <name evidence="4" type="ORF">FB466_1299</name>
</gene>
<dbReference type="OrthoDB" id="9801834at2"/>
<feature type="domain" description="Aminoglycoside phosphotransferase" evidence="3">
    <location>
        <begin position="56"/>
        <end position="284"/>
    </location>
</feature>
<dbReference type="Gene3D" id="3.40.640.10">
    <property type="entry name" value="Type I PLP-dependent aspartate aminotransferase-like (Major domain)"/>
    <property type="match status" value="1"/>
</dbReference>
<dbReference type="InterPro" id="IPR049704">
    <property type="entry name" value="Aminotrans_3_PPA_site"/>
</dbReference>
<name>A0A543HXR0_9MICO</name>
<dbReference type="CDD" id="cd00610">
    <property type="entry name" value="OAT_like"/>
    <property type="match status" value="1"/>
</dbReference>
<comment type="similarity">
    <text evidence="1">Belongs to the class-III pyridoxal-phosphate-dependent aminotransferase family.</text>
</comment>
<dbReference type="InterPro" id="IPR002575">
    <property type="entry name" value="Aminoglycoside_PTrfase"/>
</dbReference>
<dbReference type="InterPro" id="IPR015424">
    <property type="entry name" value="PyrdxlP-dep_Trfase"/>
</dbReference>
<dbReference type="InterPro" id="IPR015422">
    <property type="entry name" value="PyrdxlP-dep_Trfase_small"/>
</dbReference>
<dbReference type="SUPFAM" id="SSF53383">
    <property type="entry name" value="PLP-dependent transferases"/>
    <property type="match status" value="1"/>
</dbReference>
<organism evidence="4 5">
    <name type="scientific">Klugiella xanthotipulae</name>
    <dbReference type="NCBI Taxonomy" id="244735"/>
    <lineage>
        <taxon>Bacteria</taxon>
        <taxon>Bacillati</taxon>
        <taxon>Actinomycetota</taxon>
        <taxon>Actinomycetes</taxon>
        <taxon>Micrococcales</taxon>
        <taxon>Microbacteriaceae</taxon>
        <taxon>Klugiella</taxon>
    </lineage>
</organism>
<evidence type="ECO:0000256" key="1">
    <source>
        <dbReference type="ARBA" id="ARBA00008954"/>
    </source>
</evidence>
<dbReference type="Pfam" id="PF00202">
    <property type="entry name" value="Aminotran_3"/>
    <property type="match status" value="1"/>
</dbReference>
<evidence type="ECO:0000259" key="3">
    <source>
        <dbReference type="Pfam" id="PF01636"/>
    </source>
</evidence>
<sequence>MTVSPPDSHGGLTRPALSLGEAAELLATHYGQTGTLTELGSQQDRNFLVRLTSSEGETEGETESRYLLKISNAAFPRAEVEAQNAMMATLSAAGLDTPHPVPTTDGREIVAAEIGGIPHLVRLLTFVPGTPLIERRYLAPATIHELGNLAGRVSQSLTELRHPGLERTLQWDLRRGEEVVKNLLHRVRDTDRRDRITDAVAEVTHALDPLRDALPVQAVHGDLTDDNVVCTPRNSGRPRLSGVIDLGDAMLSWRVAELAVACTAVLHRDPGSPLLVLPLIAAFHQRVPLTEAEIRALWPLVLLRGAVLVVSGEEQVVIDPENEYAAEAIEREWSIFAAAATLPVPVAESAIRATLGLGPEAFGAGLPPRSHPLLTDIPAPVSLGTESEGLHAGRWLTPAETIPELVRGALTEHSAAVIPHGEAQLTRASALSREEPRGVPLFSELFTRTRLALHAPWAGTLTVTGPHSLRLDGDSLSLHLDGVRPAAGAGLLSAGEVCAHSDASTGLERGTRVWVSRTGAVPAGAAPVEFVRASEADAWHALYLDPAPLYGRSPVATAPTAELLRRRGNAYAQLQSHYYAEPPQIERGWREFLIDTDGRPYLDMVNNVTLLGHGHPRVAAAAADQWLRLNTNSRFHYAAVTELSEALLEKVPESLNTVLLVNSGSEAVDLALRLAAAYTDSPHVMCVRESYHGWSLASDAVSLSTSDNPLAASTRPSWVHAVDAPNAYRGTHRGTDSGGRYAADAVARLGELAIEGIRIGTFIAEPRNGNAGGIGIPSEYLPTVYSAIRAAGGVCISDEVQVGYGRLGAHFWGFEEHGVVPDIITVAKAMGNGHPLGAVITRRDIAEALSEQGSFFSSAGGSTLSARIGSTVLRVLDEEGLQENAQQVGGVLTDGLRALAERHPMIGALHGKGLYQGVELVRDRETLEPASVETPLICDRMRELGVIVQPTGDRQNVLKVKPPMCFTVESARYFVRCLDEVLTHGW</sequence>
<dbReference type="InterPro" id="IPR015421">
    <property type="entry name" value="PyrdxlP-dep_Trfase_major"/>
</dbReference>
<keyword evidence="5" id="KW-1185">Reference proteome</keyword>
<dbReference type="PROSITE" id="PS00600">
    <property type="entry name" value="AA_TRANSFER_CLASS_3"/>
    <property type="match status" value="1"/>
</dbReference>
<dbReference type="SUPFAM" id="SSF56112">
    <property type="entry name" value="Protein kinase-like (PK-like)"/>
    <property type="match status" value="1"/>
</dbReference>
<dbReference type="Gene3D" id="3.90.1150.10">
    <property type="entry name" value="Aspartate Aminotransferase, domain 1"/>
    <property type="match status" value="1"/>
</dbReference>
<dbReference type="PANTHER" id="PTHR45688">
    <property type="match status" value="1"/>
</dbReference>
<comment type="caution">
    <text evidence="4">The sequence shown here is derived from an EMBL/GenBank/DDBJ whole genome shotgun (WGS) entry which is preliminary data.</text>
</comment>
<evidence type="ECO:0000313" key="4">
    <source>
        <dbReference type="EMBL" id="TQM63050.1"/>
    </source>
</evidence>
<keyword evidence="2" id="KW-0663">Pyridoxal phosphate</keyword>
<dbReference type="GO" id="GO:0008483">
    <property type="term" value="F:transaminase activity"/>
    <property type="evidence" value="ECO:0007669"/>
    <property type="project" value="UniProtKB-KW"/>
</dbReference>
<dbReference type="Gene3D" id="3.90.1200.10">
    <property type="match status" value="1"/>
</dbReference>
<dbReference type="InterPro" id="IPR011009">
    <property type="entry name" value="Kinase-like_dom_sf"/>
</dbReference>
<dbReference type="Proteomes" id="UP000318331">
    <property type="component" value="Unassembled WGS sequence"/>
</dbReference>
<proteinExistence type="inferred from homology"/>
<evidence type="ECO:0000256" key="2">
    <source>
        <dbReference type="ARBA" id="ARBA00022898"/>
    </source>
</evidence>
<dbReference type="AlphaFoldDB" id="A0A543HXR0"/>
<dbReference type="RefSeq" id="WP_141916947.1">
    <property type="nucleotide sequence ID" value="NZ_BAAAYS010000016.1"/>
</dbReference>
<keyword evidence="4" id="KW-0032">Aminotransferase</keyword>
<dbReference type="NCBIfam" id="NF004800">
    <property type="entry name" value="PRK06149.1"/>
    <property type="match status" value="1"/>
</dbReference>
<keyword evidence="4" id="KW-0808">Transferase</keyword>
<dbReference type="Pfam" id="PF01636">
    <property type="entry name" value="APH"/>
    <property type="match status" value="1"/>
</dbReference>
<reference evidence="4 5" key="1">
    <citation type="submission" date="2019-06" db="EMBL/GenBank/DDBJ databases">
        <title>Sequencing the genomes of 1000 actinobacteria strains.</title>
        <authorList>
            <person name="Klenk H.-P."/>
        </authorList>
    </citation>
    <scope>NUCLEOTIDE SEQUENCE [LARGE SCALE GENOMIC DNA]</scope>
    <source>
        <strain evidence="4 5">DSM 18031</strain>
    </source>
</reference>
<evidence type="ECO:0000313" key="5">
    <source>
        <dbReference type="Proteomes" id="UP000318331"/>
    </source>
</evidence>
<accession>A0A543HXR0</accession>
<dbReference type="EMBL" id="VFPN01000002">
    <property type="protein sequence ID" value="TQM63050.1"/>
    <property type="molecule type" value="Genomic_DNA"/>
</dbReference>
<dbReference type="GO" id="GO:0030170">
    <property type="term" value="F:pyridoxal phosphate binding"/>
    <property type="evidence" value="ECO:0007669"/>
    <property type="project" value="InterPro"/>
</dbReference>
<dbReference type="InterPro" id="IPR005814">
    <property type="entry name" value="Aminotrans_3"/>
</dbReference>
<dbReference type="PANTHER" id="PTHR45688:SF13">
    <property type="entry name" value="ALANINE--GLYOXYLATE AMINOTRANSFERASE 2-LIKE"/>
    <property type="match status" value="1"/>
</dbReference>